<sequence length="416" mass="45239">MNALGAEMGLPLHYQRPSVAQWLVGTQPRPPVPHLIAEAFSRRLGRVVTIEEAGFRDLPRSRSPGPQDDLVGGLVVLGDPVRAEPHEAHPGRVYSISLLEHIGKDSPGITQRPRQKPTGRRIGRAEVLSGRAMLDLFSTADQIFGGGHVRRAMSSYLSTTVAPWLEAPSGATVNQHVLSLAARLCYLCAFAHFDDQQHGTAQRYYASGLRLARCADDLEATALNLRGLSVQAHTLGHRRQALILAEAALEGGRAGTPPRLKAALLGQQAVTEAAMGEKRLAMAHLLDAERQLDKDPDASAAIGVYHASSLLHQRAEAATLLGDGSAADAAFDQALRNRSAMERRSRLLILHKHAELQLSRGYLEAACGTWHRFLEEYPHVRSKRADDACLAMRACLHPHRNNPLAASLLRKSGDSR</sequence>
<dbReference type="RefSeq" id="WP_279929183.1">
    <property type="nucleotide sequence ID" value="NZ_JARWBG010000019.1"/>
</dbReference>
<name>A0ABT6HQN3_9ACTN</name>
<organism evidence="1 2">
    <name type="scientific">Streptomyces chengmaiensis</name>
    <dbReference type="NCBI Taxonomy" id="3040919"/>
    <lineage>
        <taxon>Bacteria</taxon>
        <taxon>Bacillati</taxon>
        <taxon>Actinomycetota</taxon>
        <taxon>Actinomycetes</taxon>
        <taxon>Kitasatosporales</taxon>
        <taxon>Streptomycetaceae</taxon>
        <taxon>Streptomyces</taxon>
    </lineage>
</organism>
<protein>
    <recommendedName>
        <fullName evidence="3">Transcriptional regulator</fullName>
    </recommendedName>
</protein>
<evidence type="ECO:0000313" key="2">
    <source>
        <dbReference type="Proteomes" id="UP001223144"/>
    </source>
</evidence>
<dbReference type="Proteomes" id="UP001223144">
    <property type="component" value="Unassembled WGS sequence"/>
</dbReference>
<accession>A0ABT6HQN3</accession>
<reference evidence="1 2" key="1">
    <citation type="submission" date="2023-04" db="EMBL/GenBank/DDBJ databases">
        <title>Streptomyces chengmaiensis sp. nov. isolated from the stem of mangrove plant in Hainan.</title>
        <authorList>
            <person name="Huang X."/>
            <person name="Zhou S."/>
            <person name="Chu X."/>
            <person name="Xie Y."/>
            <person name="Lin Y."/>
        </authorList>
    </citation>
    <scope>NUCLEOTIDE SEQUENCE [LARGE SCALE GENOMIC DNA]</scope>
    <source>
        <strain evidence="1 2">HNM0663</strain>
    </source>
</reference>
<gene>
    <name evidence="1" type="ORF">QCN29_17750</name>
</gene>
<dbReference type="EMBL" id="JARWBG010000019">
    <property type="protein sequence ID" value="MDH2390602.1"/>
    <property type="molecule type" value="Genomic_DNA"/>
</dbReference>
<evidence type="ECO:0008006" key="3">
    <source>
        <dbReference type="Google" id="ProtNLM"/>
    </source>
</evidence>
<keyword evidence="2" id="KW-1185">Reference proteome</keyword>
<comment type="caution">
    <text evidence="1">The sequence shown here is derived from an EMBL/GenBank/DDBJ whole genome shotgun (WGS) entry which is preliminary data.</text>
</comment>
<proteinExistence type="predicted"/>
<evidence type="ECO:0000313" key="1">
    <source>
        <dbReference type="EMBL" id="MDH2390602.1"/>
    </source>
</evidence>